<evidence type="ECO:0000313" key="2">
    <source>
        <dbReference type="Proteomes" id="UP000485058"/>
    </source>
</evidence>
<feature type="non-terminal residue" evidence="1">
    <location>
        <position position="116"/>
    </location>
</feature>
<gene>
    <name evidence="1" type="ORF">HaLaN_32332</name>
</gene>
<organism evidence="1 2">
    <name type="scientific">Haematococcus lacustris</name>
    <name type="common">Green alga</name>
    <name type="synonym">Haematococcus pluvialis</name>
    <dbReference type="NCBI Taxonomy" id="44745"/>
    <lineage>
        <taxon>Eukaryota</taxon>
        <taxon>Viridiplantae</taxon>
        <taxon>Chlorophyta</taxon>
        <taxon>core chlorophytes</taxon>
        <taxon>Chlorophyceae</taxon>
        <taxon>CS clade</taxon>
        <taxon>Chlamydomonadales</taxon>
        <taxon>Haematococcaceae</taxon>
        <taxon>Haematococcus</taxon>
    </lineage>
</organism>
<proteinExistence type="predicted"/>
<protein>
    <submittedName>
        <fullName evidence="1">Uncharacterized protein</fullName>
    </submittedName>
</protein>
<keyword evidence="2" id="KW-1185">Reference proteome</keyword>
<dbReference type="AlphaFoldDB" id="A0A6A0AL57"/>
<sequence length="116" mass="12724">GLRTAPRLALSQCGTVYDGGLCDVEHGKATYVDGVDPVREEMQRARAMPTLACTAHIASVVCSLKQFRDCWLSRWMWCHHQWLFLATTSPCSAACTQPTARAAATPPPSSSYRLQP</sequence>
<evidence type="ECO:0000313" key="1">
    <source>
        <dbReference type="EMBL" id="GFH33021.1"/>
    </source>
</evidence>
<accession>A0A6A0AL57</accession>
<reference evidence="1 2" key="1">
    <citation type="submission" date="2020-02" db="EMBL/GenBank/DDBJ databases">
        <title>Draft genome sequence of Haematococcus lacustris strain NIES-144.</title>
        <authorList>
            <person name="Morimoto D."/>
            <person name="Nakagawa S."/>
            <person name="Yoshida T."/>
            <person name="Sawayama S."/>
        </authorList>
    </citation>
    <scope>NUCLEOTIDE SEQUENCE [LARGE SCALE GENOMIC DNA]</scope>
    <source>
        <strain evidence="1 2">NIES-144</strain>
    </source>
</reference>
<feature type="non-terminal residue" evidence="1">
    <location>
        <position position="1"/>
    </location>
</feature>
<dbReference type="EMBL" id="BLLF01007597">
    <property type="protein sequence ID" value="GFH33021.1"/>
    <property type="molecule type" value="Genomic_DNA"/>
</dbReference>
<name>A0A6A0AL57_HAELA</name>
<dbReference type="Proteomes" id="UP000485058">
    <property type="component" value="Unassembled WGS sequence"/>
</dbReference>
<comment type="caution">
    <text evidence="1">The sequence shown here is derived from an EMBL/GenBank/DDBJ whole genome shotgun (WGS) entry which is preliminary data.</text>
</comment>